<dbReference type="PANTHER" id="PTHR47429">
    <property type="entry name" value="PROTEIN TWIN LOV 1"/>
    <property type="match status" value="1"/>
</dbReference>
<evidence type="ECO:0000256" key="4">
    <source>
        <dbReference type="ARBA" id="ARBA00022643"/>
    </source>
</evidence>
<dbReference type="PANTHER" id="PTHR47429:SF2">
    <property type="entry name" value="PROTEIN TWIN LOV 1"/>
    <property type="match status" value="1"/>
</dbReference>
<dbReference type="GO" id="GO:0009881">
    <property type="term" value="F:photoreceptor activity"/>
    <property type="evidence" value="ECO:0007669"/>
    <property type="project" value="UniProtKB-KW"/>
</dbReference>
<dbReference type="SUPFAM" id="SSF55785">
    <property type="entry name" value="PYP-like sensor domain (PAS domain)"/>
    <property type="match status" value="2"/>
</dbReference>
<keyword evidence="5" id="KW-0157">Chromophore</keyword>
<protein>
    <recommendedName>
        <fullName evidence="7">PAS domain-containing protein</fullName>
    </recommendedName>
</protein>
<keyword evidence="1" id="KW-0600">Photoreceptor protein</keyword>
<evidence type="ECO:0000313" key="8">
    <source>
        <dbReference type="EMBL" id="KAI5071757.1"/>
    </source>
</evidence>
<reference evidence="8" key="1">
    <citation type="submission" date="2021-01" db="EMBL/GenBank/DDBJ databases">
        <title>Adiantum capillus-veneris genome.</title>
        <authorList>
            <person name="Fang Y."/>
            <person name="Liao Q."/>
        </authorList>
    </citation>
    <scope>NUCLEOTIDE SEQUENCE</scope>
    <source>
        <strain evidence="8">H3</strain>
        <tissue evidence="8">Leaf</tissue>
    </source>
</reference>
<proteinExistence type="predicted"/>
<evidence type="ECO:0000259" key="7">
    <source>
        <dbReference type="PROSITE" id="PS50112"/>
    </source>
</evidence>
<dbReference type="AlphaFoldDB" id="A0A9D4UQK8"/>
<feature type="non-terminal residue" evidence="8">
    <location>
        <position position="1"/>
    </location>
</feature>
<keyword evidence="2" id="KW-0716">Sensory transduction</keyword>
<evidence type="ECO:0000256" key="5">
    <source>
        <dbReference type="ARBA" id="ARBA00022991"/>
    </source>
</evidence>
<sequence length="567" mass="62543">HISSLSLSLSLSPPPLFTVGNPSLSSILDLFSPLSPTISVPAVSAACCCCCVPWPSSHSFYSFFSLFGRLGYSCFFFRASPSGFSSAKPATPNLPLISASLRNFQLNALPEPSSCLCGALEAAKRPASSGHDSSVWVLEPSRIYLEEELIVVQLFFRGMGRRPICTPSSTIMSAPLQSQEPASSQRKCVEESMSRSYGVPVLESLRKLRRHSFIVTDPYLPGHPIVYASEGFLHMTGYLVEEVMGRSPRFLQGPDTDRRSVLQLRDAVREEKPCHVILLNYTKQGWPYRIILHMAPIFSHKNGRLLHFVGAQKPLSDCFSMRCEASLLELCKGPSVLLGTKSWVDSIDSCHPPSDDRSSYRFSGQRKKKMKIASTILQLVIHELVTSNKLMSNGALCCRCLSEKAEFSLCSSLTLALNRIQQSFVITDPKLPGMPVAYASDMFLQLSGYQRQEVIGRSCKFLQGQSTDACAVEQIRDAIREEMACTVRILNYKKDGSLFWNLLHVAPVRDHTAKVVYYVGVQLLSGYPLLEDASRNVTPAISQLGAVGAVKVAVRSLQSNGLRRRSG</sequence>
<dbReference type="GO" id="GO:0009637">
    <property type="term" value="P:response to blue light"/>
    <property type="evidence" value="ECO:0007669"/>
    <property type="project" value="UniProtKB-ARBA"/>
</dbReference>
<evidence type="ECO:0000256" key="2">
    <source>
        <dbReference type="ARBA" id="ARBA00022606"/>
    </source>
</evidence>
<feature type="domain" description="PAS" evidence="7">
    <location>
        <begin position="225"/>
        <end position="271"/>
    </location>
</feature>
<evidence type="ECO:0000313" key="9">
    <source>
        <dbReference type="Proteomes" id="UP000886520"/>
    </source>
</evidence>
<dbReference type="Gene3D" id="3.30.450.20">
    <property type="entry name" value="PAS domain"/>
    <property type="match status" value="2"/>
</dbReference>
<comment type="caution">
    <text evidence="8">The sequence shown here is derived from an EMBL/GenBank/DDBJ whole genome shotgun (WGS) entry which is preliminary data.</text>
</comment>
<dbReference type="NCBIfam" id="TIGR00229">
    <property type="entry name" value="sensory_box"/>
    <property type="match status" value="1"/>
</dbReference>
<dbReference type="GO" id="GO:0005634">
    <property type="term" value="C:nucleus"/>
    <property type="evidence" value="ECO:0007669"/>
    <property type="project" value="TreeGrafter"/>
</dbReference>
<evidence type="ECO:0000256" key="3">
    <source>
        <dbReference type="ARBA" id="ARBA00022630"/>
    </source>
</evidence>
<keyword evidence="9" id="KW-1185">Reference proteome</keyword>
<feature type="domain" description="PAS" evidence="7">
    <location>
        <begin position="436"/>
        <end position="482"/>
    </location>
</feature>
<dbReference type="CDD" id="cd00130">
    <property type="entry name" value="PAS"/>
    <property type="match status" value="2"/>
</dbReference>
<keyword evidence="4" id="KW-0288">FMN</keyword>
<dbReference type="PROSITE" id="PS50112">
    <property type="entry name" value="PAS"/>
    <property type="match status" value="2"/>
</dbReference>
<keyword evidence="6" id="KW-0675">Receptor</keyword>
<accession>A0A9D4UQK8</accession>
<evidence type="ECO:0000256" key="6">
    <source>
        <dbReference type="ARBA" id="ARBA00023170"/>
    </source>
</evidence>
<dbReference type="EMBL" id="JABFUD020000013">
    <property type="protein sequence ID" value="KAI5071757.1"/>
    <property type="molecule type" value="Genomic_DNA"/>
</dbReference>
<organism evidence="8 9">
    <name type="scientific">Adiantum capillus-veneris</name>
    <name type="common">Maidenhair fern</name>
    <dbReference type="NCBI Taxonomy" id="13818"/>
    <lineage>
        <taxon>Eukaryota</taxon>
        <taxon>Viridiplantae</taxon>
        <taxon>Streptophyta</taxon>
        <taxon>Embryophyta</taxon>
        <taxon>Tracheophyta</taxon>
        <taxon>Polypodiopsida</taxon>
        <taxon>Polypodiidae</taxon>
        <taxon>Polypodiales</taxon>
        <taxon>Pteridineae</taxon>
        <taxon>Pteridaceae</taxon>
        <taxon>Vittarioideae</taxon>
        <taxon>Adiantum</taxon>
    </lineage>
</organism>
<name>A0A9D4UQK8_ADICA</name>
<gene>
    <name evidence="8" type="ORF">GOP47_0014008</name>
</gene>
<dbReference type="OrthoDB" id="447251at2759"/>
<dbReference type="Proteomes" id="UP000886520">
    <property type="component" value="Chromosome 13"/>
</dbReference>
<dbReference type="SMART" id="SM00086">
    <property type="entry name" value="PAC"/>
    <property type="match status" value="2"/>
</dbReference>
<dbReference type="Pfam" id="PF13426">
    <property type="entry name" value="PAS_9"/>
    <property type="match status" value="2"/>
</dbReference>
<keyword evidence="3" id="KW-0285">Flavoprotein</keyword>
<dbReference type="InterPro" id="IPR000014">
    <property type="entry name" value="PAS"/>
</dbReference>
<dbReference type="InterPro" id="IPR035965">
    <property type="entry name" value="PAS-like_dom_sf"/>
</dbReference>
<dbReference type="InterPro" id="IPR001610">
    <property type="entry name" value="PAC"/>
</dbReference>
<evidence type="ECO:0000256" key="1">
    <source>
        <dbReference type="ARBA" id="ARBA00022543"/>
    </source>
</evidence>